<name>A0AAW1GAP5_POPJA</name>
<dbReference type="PANTHER" id="PTHR41368">
    <property type="entry name" value="PROTEIN YGHO"/>
    <property type="match status" value="1"/>
</dbReference>
<feature type="non-terminal residue" evidence="1">
    <location>
        <position position="1"/>
    </location>
</feature>
<dbReference type="InterPro" id="IPR039968">
    <property type="entry name" value="BcerS-like"/>
</dbReference>
<sequence>VEQWGKAKGMEFMQGPLGFTDFDAEGMLIEGFDELSTMATIYNYPYYPMHLEKLGLHKEADWVEYQIFIPESIPEKHRRVFEFCEAEYFLAFREEKVVGRVAAIINRRANETWSKKEVRFGWLDFIDDTEASKALLDAEGVESTSRRGRAVGQSQRIEFCEAEYFLAFREEKVVGRVAAIINRRANETWSKKEVRFGWLDFIDDTEASKALLDAGYRGVESTSRRGRAVGQSQR</sequence>
<proteinExistence type="predicted"/>
<keyword evidence="2" id="KW-1185">Reference proteome</keyword>
<evidence type="ECO:0000313" key="2">
    <source>
        <dbReference type="Proteomes" id="UP001458880"/>
    </source>
</evidence>
<dbReference type="EMBL" id="JASPKY010004053">
    <property type="protein sequence ID" value="KAK9660539.1"/>
    <property type="molecule type" value="Genomic_DNA"/>
</dbReference>
<evidence type="ECO:0008006" key="3">
    <source>
        <dbReference type="Google" id="ProtNLM"/>
    </source>
</evidence>
<organism evidence="1 2">
    <name type="scientific">Popillia japonica</name>
    <name type="common">Japanese beetle</name>
    <dbReference type="NCBI Taxonomy" id="7064"/>
    <lineage>
        <taxon>Eukaryota</taxon>
        <taxon>Metazoa</taxon>
        <taxon>Ecdysozoa</taxon>
        <taxon>Arthropoda</taxon>
        <taxon>Hexapoda</taxon>
        <taxon>Insecta</taxon>
        <taxon>Pterygota</taxon>
        <taxon>Neoptera</taxon>
        <taxon>Endopterygota</taxon>
        <taxon>Coleoptera</taxon>
        <taxon>Polyphaga</taxon>
        <taxon>Scarabaeiformia</taxon>
        <taxon>Scarabaeidae</taxon>
        <taxon>Rutelinae</taxon>
        <taxon>Popillia</taxon>
    </lineage>
</organism>
<comment type="caution">
    <text evidence="1">The sequence shown here is derived from an EMBL/GenBank/DDBJ whole genome shotgun (WGS) entry which is preliminary data.</text>
</comment>
<dbReference type="AlphaFoldDB" id="A0AAW1GAP5"/>
<dbReference type="Proteomes" id="UP001458880">
    <property type="component" value="Unassembled WGS sequence"/>
</dbReference>
<protein>
    <recommendedName>
        <fullName evidence="3">N-acetyltransferase domain-containing protein</fullName>
    </recommendedName>
</protein>
<evidence type="ECO:0000313" key="1">
    <source>
        <dbReference type="EMBL" id="KAK9660539.1"/>
    </source>
</evidence>
<gene>
    <name evidence="1" type="ORF">QE152_g41463</name>
</gene>
<dbReference type="PANTHER" id="PTHR41368:SF1">
    <property type="entry name" value="PROTEIN YGHO"/>
    <property type="match status" value="1"/>
</dbReference>
<accession>A0AAW1GAP5</accession>
<reference evidence="1 2" key="1">
    <citation type="journal article" date="2024" name="BMC Genomics">
        <title>De novo assembly and annotation of Popillia japonica's genome with initial clues to its potential as an invasive pest.</title>
        <authorList>
            <person name="Cucini C."/>
            <person name="Boschi S."/>
            <person name="Funari R."/>
            <person name="Cardaioli E."/>
            <person name="Iannotti N."/>
            <person name="Marturano G."/>
            <person name="Paoli F."/>
            <person name="Bruttini M."/>
            <person name="Carapelli A."/>
            <person name="Frati F."/>
            <person name="Nardi F."/>
        </authorList>
    </citation>
    <scope>NUCLEOTIDE SEQUENCE [LARGE SCALE GENOMIC DNA]</scope>
    <source>
        <strain evidence="1">DMR45628</strain>
    </source>
</reference>
<feature type="non-terminal residue" evidence="1">
    <location>
        <position position="234"/>
    </location>
</feature>